<dbReference type="OrthoDB" id="9132758at2"/>
<dbReference type="EMBL" id="FCOF02000007">
    <property type="protein sequence ID" value="SAK55117.1"/>
    <property type="molecule type" value="Genomic_DNA"/>
</dbReference>
<dbReference type="Proteomes" id="UP000054870">
    <property type="component" value="Unassembled WGS sequence"/>
</dbReference>
<name>A0A158ADH4_9BURK</name>
<keyword evidence="3" id="KW-1185">Reference proteome</keyword>
<feature type="compositionally biased region" description="Basic and acidic residues" evidence="1">
    <location>
        <begin position="28"/>
        <end position="39"/>
    </location>
</feature>
<accession>A0A158ADH4</accession>
<sequence length="80" mass="8993">MTTESTARTIGTRGETRSLTENAAKVLETTRRAWSDARTHAPGQAKRSPPRALPKKRVVPRRSRWPSLIAALNYWSPKPL</sequence>
<proteinExistence type="predicted"/>
<reference evidence="2" key="1">
    <citation type="submission" date="2016-01" db="EMBL/GenBank/DDBJ databases">
        <authorList>
            <person name="Peeters C."/>
        </authorList>
    </citation>
    <scope>NUCLEOTIDE SEQUENCE [LARGE SCALE GENOMIC DNA]</scope>
    <source>
        <strain evidence="2">LMG 29318</strain>
    </source>
</reference>
<dbReference type="AlphaFoldDB" id="A0A158ADH4"/>
<comment type="caution">
    <text evidence="2">The sequence shown here is derived from an EMBL/GenBank/DDBJ whole genome shotgun (WGS) entry which is preliminary data.</text>
</comment>
<organism evidence="2 3">
    <name type="scientific">Caballeronia catudaia</name>
    <dbReference type="NCBI Taxonomy" id="1777136"/>
    <lineage>
        <taxon>Bacteria</taxon>
        <taxon>Pseudomonadati</taxon>
        <taxon>Pseudomonadota</taxon>
        <taxon>Betaproteobacteria</taxon>
        <taxon>Burkholderiales</taxon>
        <taxon>Burkholderiaceae</taxon>
        <taxon>Caballeronia</taxon>
    </lineage>
</organism>
<gene>
    <name evidence="2" type="ORF">AWB75_01971</name>
</gene>
<evidence type="ECO:0000313" key="2">
    <source>
        <dbReference type="EMBL" id="SAK55117.1"/>
    </source>
</evidence>
<feature type="region of interest" description="Disordered" evidence="1">
    <location>
        <begin position="1"/>
        <end position="59"/>
    </location>
</feature>
<evidence type="ECO:0000313" key="3">
    <source>
        <dbReference type="Proteomes" id="UP000054870"/>
    </source>
</evidence>
<dbReference type="RefSeq" id="WP_061123918.1">
    <property type="nucleotide sequence ID" value="NZ_FCOF02000007.1"/>
</dbReference>
<protein>
    <submittedName>
        <fullName evidence="2">Uncharacterized protein</fullName>
    </submittedName>
</protein>
<evidence type="ECO:0000256" key="1">
    <source>
        <dbReference type="SAM" id="MobiDB-lite"/>
    </source>
</evidence>